<keyword evidence="1" id="KW-0560">Oxidoreductase</keyword>
<name>A0A067RS91_ZOONE</name>
<reference evidence="5 6" key="1">
    <citation type="journal article" date="2014" name="Nat. Commun.">
        <title>Molecular traces of alternative social organization in a termite genome.</title>
        <authorList>
            <person name="Terrapon N."/>
            <person name="Li C."/>
            <person name="Robertson H.M."/>
            <person name="Ji L."/>
            <person name="Meng X."/>
            <person name="Booth W."/>
            <person name="Chen Z."/>
            <person name="Childers C.P."/>
            <person name="Glastad K.M."/>
            <person name="Gokhale K."/>
            <person name="Gowin J."/>
            <person name="Gronenberg W."/>
            <person name="Hermansen R.A."/>
            <person name="Hu H."/>
            <person name="Hunt B.G."/>
            <person name="Huylmans A.K."/>
            <person name="Khalil S.M."/>
            <person name="Mitchell R.D."/>
            <person name="Munoz-Torres M.C."/>
            <person name="Mustard J.A."/>
            <person name="Pan H."/>
            <person name="Reese J.T."/>
            <person name="Scharf M.E."/>
            <person name="Sun F."/>
            <person name="Vogel H."/>
            <person name="Xiao J."/>
            <person name="Yang W."/>
            <person name="Yang Z."/>
            <person name="Yang Z."/>
            <person name="Zhou J."/>
            <person name="Zhu J."/>
            <person name="Brent C.S."/>
            <person name="Elsik C.G."/>
            <person name="Goodisman M.A."/>
            <person name="Liberles D.A."/>
            <person name="Roe R.M."/>
            <person name="Vargo E.L."/>
            <person name="Vilcinskas A."/>
            <person name="Wang J."/>
            <person name="Bornberg-Bauer E."/>
            <person name="Korb J."/>
            <person name="Zhang G."/>
            <person name="Liebig J."/>
        </authorList>
    </citation>
    <scope>NUCLEOTIDE SEQUENCE [LARGE SCALE GENOMIC DNA]</scope>
    <source>
        <tissue evidence="5">Whole organism</tissue>
    </source>
</reference>
<evidence type="ECO:0000259" key="4">
    <source>
        <dbReference type="Pfam" id="PF01266"/>
    </source>
</evidence>
<dbReference type="PANTHER" id="PTHR13847:SF287">
    <property type="entry name" value="FAD-DEPENDENT OXIDOREDUCTASE DOMAIN-CONTAINING PROTEIN 1"/>
    <property type="match status" value="1"/>
</dbReference>
<keyword evidence="6" id="KW-1185">Reference proteome</keyword>
<dbReference type="InterPro" id="IPR006076">
    <property type="entry name" value="FAD-dep_OxRdtase"/>
</dbReference>
<protein>
    <recommendedName>
        <fullName evidence="2">FAD-dependent oxidoreductase domain-containing protein 1</fullName>
    </recommendedName>
</protein>
<sequence length="529" mass="59103">MFISTMFKAVNTFKCRKFIKVKFVNLYKNACFCTNKSEVSSSYEPPKPENPFKRTFRILGNDMKTAKNKVQSFITKVQGVREVTNKVPKSPYRDGVFPEHCDIAIIGGGAMGSSIAYWLKQRAPNAITVTVIEKDPSVNQNIVSWGQYVDASTVLSVGGLRQQFSLEENIRMSLFGAEFLRNIKQHLSVEGHDPPDVQFTPFGYLCLASEEGAQQLEENANLQKKLGAKNELLTPVKLKQKFPWINTDGIALGCHGLENEGWFDPWSLLYAFKTKALSLGVEYVDGEAVGFEFKKMPDMLTEGVEPGSYEAVEKVLVKTESGELRSIKFGFVIIAAGPHSARVAKMARIGTGEGMLSIPLPVEPRKRYVFCINCKNGPGLNTPLTIDPSGAYFRREGLAGNYICGRSPLPEEEPSVDNLDVDYDFFDKNVWPILAKRVPAFESVKVKSAWSGYYEYNTYDENGIVGPHPYYTNLYIATGFSGHGIQHSPAVGRSVMEMILDGDFETIDLKRMSFDRLITDTPLIEQNIF</sequence>
<dbReference type="Gene3D" id="3.30.9.10">
    <property type="entry name" value="D-Amino Acid Oxidase, subunit A, domain 2"/>
    <property type="match status" value="1"/>
</dbReference>
<dbReference type="OrthoDB" id="424974at2759"/>
<evidence type="ECO:0000256" key="1">
    <source>
        <dbReference type="ARBA" id="ARBA00023002"/>
    </source>
</evidence>
<dbReference type="InterPro" id="IPR036188">
    <property type="entry name" value="FAD/NAD-bd_sf"/>
</dbReference>
<organism evidence="5 6">
    <name type="scientific">Zootermopsis nevadensis</name>
    <name type="common">Dampwood termite</name>
    <dbReference type="NCBI Taxonomy" id="136037"/>
    <lineage>
        <taxon>Eukaryota</taxon>
        <taxon>Metazoa</taxon>
        <taxon>Ecdysozoa</taxon>
        <taxon>Arthropoda</taxon>
        <taxon>Hexapoda</taxon>
        <taxon>Insecta</taxon>
        <taxon>Pterygota</taxon>
        <taxon>Neoptera</taxon>
        <taxon>Polyneoptera</taxon>
        <taxon>Dictyoptera</taxon>
        <taxon>Blattodea</taxon>
        <taxon>Blattoidea</taxon>
        <taxon>Termitoidae</taxon>
        <taxon>Termopsidae</taxon>
        <taxon>Zootermopsis</taxon>
    </lineage>
</organism>
<proteinExistence type="predicted"/>
<evidence type="ECO:0000256" key="2">
    <source>
        <dbReference type="ARBA" id="ARBA00039785"/>
    </source>
</evidence>
<evidence type="ECO:0000256" key="3">
    <source>
        <dbReference type="ARBA" id="ARBA00046185"/>
    </source>
</evidence>
<dbReference type="OMA" id="PDHNALI"/>
<dbReference type="FunCoup" id="A0A067RS91">
    <property type="interactions" value="232"/>
</dbReference>
<feature type="domain" description="FAD dependent oxidoreductase" evidence="4">
    <location>
        <begin position="102"/>
        <end position="497"/>
    </location>
</feature>
<dbReference type="STRING" id="136037.A0A067RS91"/>
<gene>
    <name evidence="5" type="ORF">L798_11148</name>
</gene>
<evidence type="ECO:0000313" key="5">
    <source>
        <dbReference type="EMBL" id="KDR23675.1"/>
    </source>
</evidence>
<dbReference type="FunFam" id="3.30.9.10:FF:000026">
    <property type="entry name" value="FAD-dependent oxidoreductase domain-containing protein 1"/>
    <property type="match status" value="1"/>
</dbReference>
<comment type="function">
    <text evidence="3">Required for the assembly of the mitochondrial membrane respiratory chain NADH dehydrogenase (Complex I). Involved in mid-late stages of complex I assembly.</text>
</comment>
<dbReference type="Gene3D" id="3.50.50.60">
    <property type="entry name" value="FAD/NAD(P)-binding domain"/>
    <property type="match status" value="1"/>
</dbReference>
<dbReference type="GO" id="GO:0005739">
    <property type="term" value="C:mitochondrion"/>
    <property type="evidence" value="ECO:0007669"/>
    <property type="project" value="GOC"/>
</dbReference>
<dbReference type="eggNOG" id="KOG2853">
    <property type="taxonomic scope" value="Eukaryota"/>
</dbReference>
<dbReference type="AlphaFoldDB" id="A0A067RS91"/>
<dbReference type="PANTHER" id="PTHR13847">
    <property type="entry name" value="SARCOSINE DEHYDROGENASE-RELATED"/>
    <property type="match status" value="1"/>
</dbReference>
<dbReference type="SUPFAM" id="SSF51905">
    <property type="entry name" value="FAD/NAD(P)-binding domain"/>
    <property type="match status" value="1"/>
</dbReference>
<dbReference type="EMBL" id="KK852451">
    <property type="protein sequence ID" value="KDR23675.1"/>
    <property type="molecule type" value="Genomic_DNA"/>
</dbReference>
<dbReference type="GO" id="GO:0032981">
    <property type="term" value="P:mitochondrial respiratory chain complex I assembly"/>
    <property type="evidence" value="ECO:0007669"/>
    <property type="project" value="TreeGrafter"/>
</dbReference>
<evidence type="ECO:0000313" key="6">
    <source>
        <dbReference type="Proteomes" id="UP000027135"/>
    </source>
</evidence>
<dbReference type="InParanoid" id="A0A067RS91"/>
<accession>A0A067RS91</accession>
<dbReference type="GO" id="GO:0016491">
    <property type="term" value="F:oxidoreductase activity"/>
    <property type="evidence" value="ECO:0007669"/>
    <property type="project" value="UniProtKB-KW"/>
</dbReference>
<dbReference type="Pfam" id="PF01266">
    <property type="entry name" value="DAO"/>
    <property type="match status" value="1"/>
</dbReference>
<dbReference type="Proteomes" id="UP000027135">
    <property type="component" value="Unassembled WGS sequence"/>
</dbReference>